<dbReference type="InterPro" id="IPR015590">
    <property type="entry name" value="Aldehyde_DH_dom"/>
</dbReference>
<name>A0ABT3D0L7_9BACT</name>
<feature type="domain" description="Aldehyde dehydrogenase" evidence="1">
    <location>
        <begin position="2"/>
        <end position="42"/>
    </location>
</feature>
<keyword evidence="3" id="KW-1185">Reference proteome</keyword>
<dbReference type="InterPro" id="IPR016161">
    <property type="entry name" value="Ald_DH/histidinol_DH"/>
</dbReference>
<dbReference type="InterPro" id="IPR016163">
    <property type="entry name" value="Ald_DH_C"/>
</dbReference>
<dbReference type="EMBL" id="JAOYOD010000006">
    <property type="protein sequence ID" value="MCV9389493.1"/>
    <property type="molecule type" value="Genomic_DNA"/>
</dbReference>
<comment type="caution">
    <text evidence="2">The sequence shown here is derived from an EMBL/GenBank/DDBJ whole genome shotgun (WGS) entry which is preliminary data.</text>
</comment>
<evidence type="ECO:0000259" key="1">
    <source>
        <dbReference type="Pfam" id="PF00171"/>
    </source>
</evidence>
<dbReference type="SUPFAM" id="SSF53720">
    <property type="entry name" value="ALDH-like"/>
    <property type="match status" value="1"/>
</dbReference>
<gene>
    <name evidence="2" type="ORF">N7U62_22730</name>
</gene>
<organism evidence="2 3">
    <name type="scientific">Reichenbachiella ulvae</name>
    <dbReference type="NCBI Taxonomy" id="2980104"/>
    <lineage>
        <taxon>Bacteria</taxon>
        <taxon>Pseudomonadati</taxon>
        <taxon>Bacteroidota</taxon>
        <taxon>Cytophagia</taxon>
        <taxon>Cytophagales</taxon>
        <taxon>Reichenbachiellaceae</taxon>
        <taxon>Reichenbachiella</taxon>
    </lineage>
</organism>
<evidence type="ECO:0000313" key="3">
    <source>
        <dbReference type="Proteomes" id="UP001300692"/>
    </source>
</evidence>
<proteinExistence type="predicted"/>
<protein>
    <submittedName>
        <fullName evidence="2">Aldehyde dehydrogenase family protein</fullName>
    </submittedName>
</protein>
<sequence>MGNSGQICVAPNRFFIHESVIDAFTAGVAEKFENAKVGFGREISQIWGR</sequence>
<dbReference type="Proteomes" id="UP001300692">
    <property type="component" value="Unassembled WGS sequence"/>
</dbReference>
<dbReference type="Pfam" id="PF00171">
    <property type="entry name" value="Aldedh"/>
    <property type="match status" value="1"/>
</dbReference>
<dbReference type="RefSeq" id="WP_264140475.1">
    <property type="nucleotide sequence ID" value="NZ_JAOYOD010000006.1"/>
</dbReference>
<reference evidence="2 3" key="1">
    <citation type="submission" date="2022-10" db="EMBL/GenBank/DDBJ databases">
        <title>Comparative genomics and taxonomic characterization of three novel marine species of genus Reichenbachiella exhibiting antioxidant and polysaccharide degradation activities.</title>
        <authorList>
            <person name="Muhammad N."/>
            <person name="Lee Y.-J."/>
            <person name="Ko J."/>
            <person name="Kim S.-G."/>
        </authorList>
    </citation>
    <scope>NUCLEOTIDE SEQUENCE [LARGE SCALE GENOMIC DNA]</scope>
    <source>
        <strain evidence="2 3">ABR2-5</strain>
    </source>
</reference>
<accession>A0ABT3D0L7</accession>
<evidence type="ECO:0000313" key="2">
    <source>
        <dbReference type="EMBL" id="MCV9389493.1"/>
    </source>
</evidence>
<dbReference type="Gene3D" id="3.40.309.10">
    <property type="entry name" value="Aldehyde Dehydrogenase, Chain A, domain 2"/>
    <property type="match status" value="1"/>
</dbReference>